<dbReference type="GO" id="GO:0007189">
    <property type="term" value="P:adenylate cyclase-activating G protein-coupled receptor signaling pathway"/>
    <property type="evidence" value="ECO:0007669"/>
    <property type="project" value="TreeGrafter"/>
</dbReference>
<keyword evidence="6 9" id="KW-1133">Transmembrane helix</keyword>
<dbReference type="Proteomes" id="UP000288716">
    <property type="component" value="Unassembled WGS sequence"/>
</dbReference>
<feature type="domain" description="G-protein coupled receptors family 1 profile" evidence="10">
    <location>
        <begin position="54"/>
        <end position="325"/>
    </location>
</feature>
<evidence type="ECO:0000256" key="4">
    <source>
        <dbReference type="ARBA" id="ARBA00022692"/>
    </source>
</evidence>
<comment type="similarity">
    <text evidence="2 8">Belongs to the G-protein coupled receptor 1 family.</text>
</comment>
<dbReference type="OrthoDB" id="2101615at2759"/>
<dbReference type="AlphaFoldDB" id="A0A443SDC4"/>
<dbReference type="GO" id="GO:0005886">
    <property type="term" value="C:plasma membrane"/>
    <property type="evidence" value="ECO:0007669"/>
    <property type="project" value="TreeGrafter"/>
</dbReference>
<feature type="transmembrane region" description="Helical" evidence="9">
    <location>
        <begin position="274"/>
        <end position="294"/>
    </location>
</feature>
<reference evidence="11 12" key="1">
    <citation type="journal article" date="2018" name="Gigascience">
        <title>Genomes of trombidid mites reveal novel predicted allergens and laterally-transferred genes associated with secondary metabolism.</title>
        <authorList>
            <person name="Dong X."/>
            <person name="Chaisiri K."/>
            <person name="Xia D."/>
            <person name="Armstrong S.D."/>
            <person name="Fang Y."/>
            <person name="Donnelly M.J."/>
            <person name="Kadowaki T."/>
            <person name="McGarry J.W."/>
            <person name="Darby A.C."/>
            <person name="Makepeace B.L."/>
        </authorList>
    </citation>
    <scope>NUCLEOTIDE SEQUENCE [LARGE SCALE GENOMIC DNA]</scope>
    <source>
        <strain evidence="11">UoL-UT</strain>
    </source>
</reference>
<keyword evidence="4 8" id="KW-0812">Transmembrane</keyword>
<keyword evidence="7 9" id="KW-0472">Membrane</keyword>
<dbReference type="InterPro" id="IPR000276">
    <property type="entry name" value="GPCR_Rhodpsn"/>
</dbReference>
<keyword evidence="8" id="KW-0297">G-protein coupled receptor</keyword>
<dbReference type="PROSITE" id="PS00237">
    <property type="entry name" value="G_PROTEIN_RECEP_F1_1"/>
    <property type="match status" value="1"/>
</dbReference>
<dbReference type="Gene3D" id="1.20.1070.10">
    <property type="entry name" value="Rhodopsin 7-helix transmembrane proteins"/>
    <property type="match status" value="1"/>
</dbReference>
<comment type="subcellular location">
    <subcellularLocation>
        <location evidence="1">Membrane</location>
    </subcellularLocation>
</comment>
<keyword evidence="12" id="KW-1185">Reference proteome</keyword>
<dbReference type="PRINTS" id="PR00237">
    <property type="entry name" value="GPCRRHODOPSN"/>
</dbReference>
<evidence type="ECO:0000256" key="6">
    <source>
        <dbReference type="ARBA" id="ARBA00022989"/>
    </source>
</evidence>
<keyword evidence="8 11" id="KW-0675">Receptor</keyword>
<keyword evidence="3" id="KW-0433">Leucine-rich repeat</keyword>
<evidence type="ECO:0000256" key="3">
    <source>
        <dbReference type="ARBA" id="ARBA00022614"/>
    </source>
</evidence>
<evidence type="ECO:0000256" key="2">
    <source>
        <dbReference type="ARBA" id="ARBA00010663"/>
    </source>
</evidence>
<accession>A0A443SDC4</accession>
<feature type="transmembrane region" description="Helical" evidence="9">
    <location>
        <begin position="42"/>
        <end position="61"/>
    </location>
</feature>
<protein>
    <submittedName>
        <fullName evidence="11">G-protein coupled receptor GRL101-like protein</fullName>
    </submittedName>
</protein>
<proteinExistence type="inferred from homology"/>
<dbReference type="FunFam" id="1.20.1070.10:FF:000333">
    <property type="entry name" value="Relaxin receptor 1"/>
    <property type="match status" value="1"/>
</dbReference>
<feature type="transmembrane region" description="Helical" evidence="9">
    <location>
        <begin position="174"/>
        <end position="194"/>
    </location>
</feature>
<dbReference type="PROSITE" id="PS50262">
    <property type="entry name" value="G_PROTEIN_RECEP_F1_2"/>
    <property type="match status" value="1"/>
</dbReference>
<dbReference type="SUPFAM" id="SSF81321">
    <property type="entry name" value="Family A G protein-coupled receptor-like"/>
    <property type="match status" value="1"/>
</dbReference>
<dbReference type="PANTHER" id="PTHR24372">
    <property type="entry name" value="GLYCOPROTEIN HORMONE RECEPTOR"/>
    <property type="match status" value="1"/>
</dbReference>
<dbReference type="VEuPathDB" id="VectorBase:LDEU006516"/>
<gene>
    <name evidence="11" type="ORF">B4U80_09985</name>
</gene>
<feature type="transmembrane region" description="Helical" evidence="9">
    <location>
        <begin position="220"/>
        <end position="244"/>
    </location>
</feature>
<evidence type="ECO:0000256" key="1">
    <source>
        <dbReference type="ARBA" id="ARBA00004370"/>
    </source>
</evidence>
<evidence type="ECO:0000256" key="8">
    <source>
        <dbReference type="RuleBase" id="RU000688"/>
    </source>
</evidence>
<dbReference type="InterPro" id="IPR017452">
    <property type="entry name" value="GPCR_Rhodpsn_7TM"/>
</dbReference>
<keyword evidence="8" id="KW-0807">Transducer</keyword>
<evidence type="ECO:0000313" key="12">
    <source>
        <dbReference type="Proteomes" id="UP000288716"/>
    </source>
</evidence>
<dbReference type="STRING" id="299467.A0A443SDC4"/>
<dbReference type="GO" id="GO:0008528">
    <property type="term" value="F:G protein-coupled peptide receptor activity"/>
    <property type="evidence" value="ECO:0007669"/>
    <property type="project" value="TreeGrafter"/>
</dbReference>
<keyword evidence="5" id="KW-0677">Repeat</keyword>
<dbReference type="EMBL" id="NCKV01003615">
    <property type="protein sequence ID" value="RWS25524.1"/>
    <property type="molecule type" value="Genomic_DNA"/>
</dbReference>
<organism evidence="11 12">
    <name type="scientific">Leptotrombidium deliense</name>
    <dbReference type="NCBI Taxonomy" id="299467"/>
    <lineage>
        <taxon>Eukaryota</taxon>
        <taxon>Metazoa</taxon>
        <taxon>Ecdysozoa</taxon>
        <taxon>Arthropoda</taxon>
        <taxon>Chelicerata</taxon>
        <taxon>Arachnida</taxon>
        <taxon>Acari</taxon>
        <taxon>Acariformes</taxon>
        <taxon>Trombidiformes</taxon>
        <taxon>Prostigmata</taxon>
        <taxon>Anystina</taxon>
        <taxon>Parasitengona</taxon>
        <taxon>Trombiculoidea</taxon>
        <taxon>Trombiculidae</taxon>
        <taxon>Leptotrombidium</taxon>
    </lineage>
</organism>
<dbReference type="GO" id="GO:0009755">
    <property type="term" value="P:hormone-mediated signaling pathway"/>
    <property type="evidence" value="ECO:0007669"/>
    <property type="project" value="TreeGrafter"/>
</dbReference>
<dbReference type="CDD" id="cd15137">
    <property type="entry name" value="7tmA_Relaxin_R"/>
    <property type="match status" value="1"/>
</dbReference>
<evidence type="ECO:0000256" key="5">
    <source>
        <dbReference type="ARBA" id="ARBA00022737"/>
    </source>
</evidence>
<feature type="transmembrane region" description="Helical" evidence="9">
    <location>
        <begin position="91"/>
        <end position="112"/>
    </location>
</feature>
<comment type="caution">
    <text evidence="11">The sequence shown here is derived from an EMBL/GenBank/DDBJ whole genome shotgun (WGS) entry which is preliminary data.</text>
</comment>
<evidence type="ECO:0000256" key="7">
    <source>
        <dbReference type="ARBA" id="ARBA00023136"/>
    </source>
</evidence>
<dbReference type="PANTHER" id="PTHR24372:SF77">
    <property type="entry name" value="G-PROTEIN COUPLED RECEPTORS FAMILY 1 PROFILE DOMAIN-CONTAINING PROTEIN"/>
    <property type="match status" value="1"/>
</dbReference>
<dbReference type="Pfam" id="PF00001">
    <property type="entry name" value="7tm_1"/>
    <property type="match status" value="1"/>
</dbReference>
<sequence length="426" mass="49067">MIKRKTDEFRFCCLSPIDSECSPLPNELSSCEDLMSNLTLRISIWTLGLIALTGNFLVIAYRSVHRSSNKVNNYEQTHSGQLIHSFLIKNLAFGDLFMGVYLIAIAFVDIYYRGIYFIHDSIWRKSIWCQLLGFLSTLSSEVSVFTLTVITLERFSCIAFPFQCKRWTLKQTRIVMFTVWTFGVIVAGVPLLNIEYFEHFYGRSEVCLALPITNERPKGWQYSVFVFLVLNFISFSIISFAYFYMFVVVRSAHKAVSDNTSNIRKVQTSLAKKIFIIIMTDFCCWMPIIVLGTLSLNKIHIPSKVYAWIAVFVLPFNSAVNPILYTIATSNFLKRSKTNVFKLRVSFFSANGVEQRHCVHASLRDTSTSRTQKYKAKSFYGDDGFKDSSEIIPLQELLPATGRNDLTYKRLFRFKLLSYILKRSKT</sequence>
<evidence type="ECO:0000313" key="11">
    <source>
        <dbReference type="EMBL" id="RWS25524.1"/>
    </source>
</evidence>
<name>A0A443SDC4_9ACAR</name>
<evidence type="ECO:0000259" key="10">
    <source>
        <dbReference type="PROSITE" id="PS50262"/>
    </source>
</evidence>
<feature type="transmembrane region" description="Helical" evidence="9">
    <location>
        <begin position="306"/>
        <end position="328"/>
    </location>
</feature>
<evidence type="ECO:0000256" key="9">
    <source>
        <dbReference type="SAM" id="Phobius"/>
    </source>
</evidence>